<feature type="compositionally biased region" description="Polar residues" evidence="2">
    <location>
        <begin position="1292"/>
        <end position="1304"/>
    </location>
</feature>
<keyword evidence="3" id="KW-0472">Membrane</keyword>
<keyword evidence="3" id="KW-0812">Transmembrane</keyword>
<organism evidence="4 5">
    <name type="scientific">Stereocaulon virgatum</name>
    <dbReference type="NCBI Taxonomy" id="373712"/>
    <lineage>
        <taxon>Eukaryota</taxon>
        <taxon>Fungi</taxon>
        <taxon>Dikarya</taxon>
        <taxon>Ascomycota</taxon>
        <taxon>Pezizomycotina</taxon>
        <taxon>Lecanoromycetes</taxon>
        <taxon>OSLEUM clade</taxon>
        <taxon>Lecanoromycetidae</taxon>
        <taxon>Lecanorales</taxon>
        <taxon>Lecanorineae</taxon>
        <taxon>Stereocaulaceae</taxon>
        <taxon>Stereocaulon</taxon>
    </lineage>
</organism>
<keyword evidence="1" id="KW-0175">Coiled coil</keyword>
<name>A0ABR4A355_9LECA</name>
<keyword evidence="3" id="KW-1133">Transmembrane helix</keyword>
<evidence type="ECO:0000313" key="5">
    <source>
        <dbReference type="Proteomes" id="UP001590950"/>
    </source>
</evidence>
<feature type="compositionally biased region" description="Low complexity" evidence="2">
    <location>
        <begin position="1099"/>
        <end position="1128"/>
    </location>
</feature>
<protein>
    <submittedName>
        <fullName evidence="4">Uncharacterized protein</fullName>
    </submittedName>
</protein>
<reference evidence="4 5" key="1">
    <citation type="submission" date="2024-09" db="EMBL/GenBank/DDBJ databases">
        <title>Rethinking Asexuality: The Enigmatic Case of Functional Sexual Genes in Lepraria (Stereocaulaceae).</title>
        <authorList>
            <person name="Doellman M."/>
            <person name="Sun Y."/>
            <person name="Barcenas-Pena A."/>
            <person name="Lumbsch H.T."/>
            <person name="Grewe F."/>
        </authorList>
    </citation>
    <scope>NUCLEOTIDE SEQUENCE [LARGE SCALE GENOMIC DNA]</scope>
    <source>
        <strain evidence="4 5">Mercado 3170</strain>
    </source>
</reference>
<evidence type="ECO:0000313" key="4">
    <source>
        <dbReference type="EMBL" id="KAL2040362.1"/>
    </source>
</evidence>
<evidence type="ECO:0000256" key="3">
    <source>
        <dbReference type="SAM" id="Phobius"/>
    </source>
</evidence>
<evidence type="ECO:0000256" key="1">
    <source>
        <dbReference type="SAM" id="Coils"/>
    </source>
</evidence>
<feature type="coiled-coil region" evidence="1">
    <location>
        <begin position="400"/>
        <end position="434"/>
    </location>
</feature>
<feature type="transmembrane region" description="Helical" evidence="3">
    <location>
        <begin position="7"/>
        <end position="37"/>
    </location>
</feature>
<comment type="caution">
    <text evidence="4">The sequence shown here is derived from an EMBL/GenBank/DDBJ whole genome shotgun (WGS) entry which is preliminary data.</text>
</comment>
<feature type="region of interest" description="Disordered" evidence="2">
    <location>
        <begin position="1026"/>
        <end position="1141"/>
    </location>
</feature>
<accession>A0ABR4A355</accession>
<dbReference type="EMBL" id="JBEFKJ010000021">
    <property type="protein sequence ID" value="KAL2040362.1"/>
    <property type="molecule type" value="Genomic_DNA"/>
</dbReference>
<dbReference type="Proteomes" id="UP001590950">
    <property type="component" value="Unassembled WGS sequence"/>
</dbReference>
<evidence type="ECO:0000256" key="2">
    <source>
        <dbReference type="SAM" id="MobiDB-lite"/>
    </source>
</evidence>
<feature type="region of interest" description="Disordered" evidence="2">
    <location>
        <begin position="1286"/>
        <end position="1348"/>
    </location>
</feature>
<sequence length="1348" mass="145754">MLYQLGVLLALLSCICAGVCLFSIFILAICHTFNLAFVEFSIHNELHELNTSIESSLPWLVHLIAALATGTINSIRSTFSRVSFKSNPNYAKIIAQKDEELAQLRETIFHQAARIELLEIGNVTVVEADTPPADPLIAQQAAEIAAKDARISSLTDTTVRQADVEAQLREKLADKEAKIEDQEARIALISGDMCYLEDQVKRLEGEKHEAFATAKSEGITAQVQEAQEARAVAEEGRTRAQDRLVGYEELLENAAFDVREMQSKVAESKKIDPYIYRQTVQQVHSLHAERDEARVARDTAIKESFEAKIVESETMKSMTALLKELKSAIDDKEIAEGKFSELEYKLNKDVQTAEDKVRAWEIKYSEKANDVAKTQRASSNKEANLRNEMIRANIKGHSMVASAQAKVLSLENQVELLQANNELLNEQLQQSKSQLRHARYAKQPILEQAKAQASSGQSAEELQAYNHTLTIRLQELEETAEKDKQVLRTSLQSKIDELHMAHTELQQRHIPSAVVPSQDTGIDLQEELEKQRTELEGACRRILADKETETQSRVDAVIQERNKMEQKLRKEMTQSENNLKELANKLWDEKRAELDMQIEQASDIITNLRNDLEKLEDEKKTAIEKVETDYEYLLLDVDRLNEEVGNLKQAAKDRDANFEPAKTGKRPIDGEIAMTLEPTSTTSNEPAKPTSAFGQPSPLPPFGAASQQSVPFTFGANAEIVPATKPLYSGTAAGKKPANGLLSFDDAGNALADHPPLFRATAGNQPAAYLFSFGAVDGNQPAIDPFSFGAFAGNQPATDPFSFGAVAENQPATDPFLFGAVAENHLAADPFSFGAVAENQPAADPFSFGAVAGNQPADNTFSFGAVDGNQPADNTFSFGAVAGNQPATDPFSFGAFAGNQPATDPFSFGAVAENHPAADPFSFGAVAENHPAADPFSFGAVAENHPAADPFSFGAVAGNQPADDTFSFDAVARNQPAADPFSFGAIAGDQPATDPFSFGAIATNPPVNKPFTFGALGKKTPANNPLPCAVSVEEPKANEPPSFGSPAEGSQVDRSKPASAQQPAPNPAKPTETPPSPAKPVTLAEAPPPAETVQGEKASTPTTTSPSTQPPKSALPNSSATASSTAPSIPQKKPTPSTATVTAAQAGGKAIALAAAAKIKADKAIALEARRASDVREEFARNTQNELADQLLEQLQGSNETLQKITKVVKSGGRMARVEDIHEILCTCPIPNEKSFDNVDSSEWPVLHTQLKDIQVVFDDLDRILEDCEQLRWEDLLALLTKPRHHDPVETAPTTGSAGNSTPAYTPGNGVALPGLYPDGNIPATPRVIRPMPRSRRGPHKLVVPRVD</sequence>
<gene>
    <name evidence="4" type="ORF">N7G274_006805</name>
</gene>
<proteinExistence type="predicted"/>
<feature type="coiled-coil region" evidence="1">
    <location>
        <begin position="525"/>
        <end position="657"/>
    </location>
</feature>
<keyword evidence="5" id="KW-1185">Reference proteome</keyword>
<feature type="coiled-coil region" evidence="1">
    <location>
        <begin position="459"/>
        <end position="486"/>
    </location>
</feature>
<feature type="compositionally biased region" description="Pro residues" evidence="2">
    <location>
        <begin position="1064"/>
        <end position="1078"/>
    </location>
</feature>